<keyword evidence="2" id="KW-1185">Reference proteome</keyword>
<dbReference type="Proteomes" id="UP000616724">
    <property type="component" value="Unassembled WGS sequence"/>
</dbReference>
<organism evidence="1 2">
    <name type="scientific">Planobispora longispora</name>
    <dbReference type="NCBI Taxonomy" id="28887"/>
    <lineage>
        <taxon>Bacteria</taxon>
        <taxon>Bacillati</taxon>
        <taxon>Actinomycetota</taxon>
        <taxon>Actinomycetes</taxon>
        <taxon>Streptosporangiales</taxon>
        <taxon>Streptosporangiaceae</taxon>
        <taxon>Planobispora</taxon>
    </lineage>
</organism>
<proteinExistence type="predicted"/>
<evidence type="ECO:0000313" key="1">
    <source>
        <dbReference type="EMBL" id="GIH81348.1"/>
    </source>
</evidence>
<evidence type="ECO:0000313" key="2">
    <source>
        <dbReference type="Proteomes" id="UP000616724"/>
    </source>
</evidence>
<sequence length="49" mass="5640">MPAQLREHRPRLVEQQAHGADELLILLGVRDPDQAMASVPYHLDRLRAR</sequence>
<gene>
    <name evidence="1" type="ORF">Plo01_77770</name>
</gene>
<dbReference type="AlphaFoldDB" id="A0A8J3W9Z9"/>
<reference evidence="1 2" key="1">
    <citation type="submission" date="2021-01" db="EMBL/GenBank/DDBJ databases">
        <title>Whole genome shotgun sequence of Planobispora longispora NBRC 13918.</title>
        <authorList>
            <person name="Komaki H."/>
            <person name="Tamura T."/>
        </authorList>
    </citation>
    <scope>NUCLEOTIDE SEQUENCE [LARGE SCALE GENOMIC DNA]</scope>
    <source>
        <strain evidence="1 2">NBRC 13918</strain>
    </source>
</reference>
<protein>
    <submittedName>
        <fullName evidence="1">Uncharacterized protein</fullName>
    </submittedName>
</protein>
<accession>A0A8J3W9Z9</accession>
<dbReference type="EMBL" id="BOOH01000074">
    <property type="protein sequence ID" value="GIH81348.1"/>
    <property type="molecule type" value="Genomic_DNA"/>
</dbReference>
<name>A0A8J3W9Z9_9ACTN</name>
<comment type="caution">
    <text evidence="1">The sequence shown here is derived from an EMBL/GenBank/DDBJ whole genome shotgun (WGS) entry which is preliminary data.</text>
</comment>